<reference evidence="1 2" key="1">
    <citation type="journal article" date="2023" name="Plant Biotechnol. J.">
        <title>Chromosome-level wild Hevea brasiliensis genome provides new tools for genomic-assisted breeding and valuable loci to elevate rubber yield.</title>
        <authorList>
            <person name="Cheng H."/>
            <person name="Song X."/>
            <person name="Hu Y."/>
            <person name="Wu T."/>
            <person name="Yang Q."/>
            <person name="An Z."/>
            <person name="Feng S."/>
            <person name="Deng Z."/>
            <person name="Wu W."/>
            <person name="Zeng X."/>
            <person name="Tu M."/>
            <person name="Wang X."/>
            <person name="Huang H."/>
        </authorList>
    </citation>
    <scope>NUCLEOTIDE SEQUENCE [LARGE SCALE GENOMIC DNA]</scope>
    <source>
        <strain evidence="1">MT/VB/25A 57/8</strain>
    </source>
</reference>
<protein>
    <recommendedName>
        <fullName evidence="3">NB-ARC domain-containing protein</fullName>
    </recommendedName>
</protein>
<gene>
    <name evidence="1" type="ORF">P3X46_034936</name>
</gene>
<evidence type="ECO:0000313" key="1">
    <source>
        <dbReference type="EMBL" id="KAJ9128506.1"/>
    </source>
</evidence>
<evidence type="ECO:0008006" key="3">
    <source>
        <dbReference type="Google" id="ProtNLM"/>
    </source>
</evidence>
<sequence length="176" mass="19738">MSEIPSGIKQLHLIGCGVEEWSASFQSFDTLKYMCISMCYNLRSLPSSLHLTFVEKLELFRCSNLNKFPNVTGYLKGILLEEVAIEELPLTIRCLSSLVALKLEKCNKLESLPGSICELKCLERLFLLGCQTLGGLPSLYGLCSLTHLYLDDTAVSEIPSDIFSLSSLRLLSFRYR</sequence>
<dbReference type="PANTHER" id="PTHR47186">
    <property type="entry name" value="LEUCINE-RICH REPEAT-CONTAINING PROTEIN 57"/>
    <property type="match status" value="1"/>
</dbReference>
<accession>A0ABQ9K8M8</accession>
<dbReference type="Proteomes" id="UP001174677">
    <property type="component" value="Unassembled WGS sequence"/>
</dbReference>
<dbReference type="SUPFAM" id="SSF52058">
    <property type="entry name" value="L domain-like"/>
    <property type="match status" value="1"/>
</dbReference>
<evidence type="ECO:0000313" key="2">
    <source>
        <dbReference type="Proteomes" id="UP001174677"/>
    </source>
</evidence>
<keyword evidence="2" id="KW-1185">Reference proteome</keyword>
<organism evidence="1 2">
    <name type="scientific">Hevea brasiliensis</name>
    <name type="common">Para rubber tree</name>
    <name type="synonym">Siphonia brasiliensis</name>
    <dbReference type="NCBI Taxonomy" id="3981"/>
    <lineage>
        <taxon>Eukaryota</taxon>
        <taxon>Viridiplantae</taxon>
        <taxon>Streptophyta</taxon>
        <taxon>Embryophyta</taxon>
        <taxon>Tracheophyta</taxon>
        <taxon>Spermatophyta</taxon>
        <taxon>Magnoliopsida</taxon>
        <taxon>eudicotyledons</taxon>
        <taxon>Gunneridae</taxon>
        <taxon>Pentapetalae</taxon>
        <taxon>rosids</taxon>
        <taxon>fabids</taxon>
        <taxon>Malpighiales</taxon>
        <taxon>Euphorbiaceae</taxon>
        <taxon>Crotonoideae</taxon>
        <taxon>Micrandreae</taxon>
        <taxon>Hevea</taxon>
    </lineage>
</organism>
<proteinExistence type="predicted"/>
<dbReference type="PANTHER" id="PTHR47186:SF63">
    <property type="entry name" value="C-JID DOMAIN-CONTAINING PROTEIN"/>
    <property type="match status" value="1"/>
</dbReference>
<comment type="caution">
    <text evidence="1">The sequence shown here is derived from an EMBL/GenBank/DDBJ whole genome shotgun (WGS) entry which is preliminary data.</text>
</comment>
<dbReference type="EMBL" id="JARPOI010000584">
    <property type="protein sequence ID" value="KAJ9128506.1"/>
    <property type="molecule type" value="Genomic_DNA"/>
</dbReference>
<dbReference type="Gene3D" id="3.80.10.10">
    <property type="entry name" value="Ribonuclease Inhibitor"/>
    <property type="match status" value="2"/>
</dbReference>
<dbReference type="InterPro" id="IPR032675">
    <property type="entry name" value="LRR_dom_sf"/>
</dbReference>
<name>A0ABQ9K8M8_HEVBR</name>